<evidence type="ECO:0000313" key="27">
    <source>
        <dbReference type="EMBL" id="RGL59933.1"/>
    </source>
</evidence>
<dbReference type="EMBL" id="QSAQ01000004">
    <property type="protein sequence ID" value="RGW70252.1"/>
    <property type="molecule type" value="Genomic_DNA"/>
</dbReference>
<dbReference type="Proteomes" id="UP000285604">
    <property type="component" value="Unassembled WGS sequence"/>
</dbReference>
<keyword evidence="2 8" id="KW-0479">Metal-binding</keyword>
<dbReference type="Proteomes" id="UP000423156">
    <property type="component" value="Unassembled WGS sequence"/>
</dbReference>
<keyword evidence="4 8" id="KW-0460">Magnesium</keyword>
<evidence type="ECO:0000313" key="13">
    <source>
        <dbReference type="EMBL" id="MCP9502312.1"/>
    </source>
</evidence>
<dbReference type="EMBL" id="JAPDVD010000001">
    <property type="protein sequence ID" value="MCW4138675.1"/>
    <property type="molecule type" value="Genomic_DNA"/>
</dbReference>
<dbReference type="Proteomes" id="UP000283785">
    <property type="component" value="Unassembled WGS sequence"/>
</dbReference>
<evidence type="ECO:0000313" key="14">
    <source>
        <dbReference type="EMBL" id="MCP9548595.1"/>
    </source>
</evidence>
<dbReference type="PIRSF" id="PIRSF006809">
    <property type="entry name" value="GTP-binding_hflX_prd"/>
    <property type="match status" value="1"/>
</dbReference>
<evidence type="ECO:0000313" key="51">
    <source>
        <dbReference type="Proteomes" id="UP000358159"/>
    </source>
</evidence>
<dbReference type="Proteomes" id="UP000284548">
    <property type="component" value="Unassembled WGS sequence"/>
</dbReference>
<evidence type="ECO:0000313" key="15">
    <source>
        <dbReference type="EMBL" id="MCP9600862.1"/>
    </source>
</evidence>
<dbReference type="Proteomes" id="UP000284562">
    <property type="component" value="Unassembled WGS sequence"/>
</dbReference>
<evidence type="ECO:0000256" key="9">
    <source>
        <dbReference type="SAM" id="MobiDB-lite"/>
    </source>
</evidence>
<dbReference type="Proteomes" id="UP001205506">
    <property type="component" value="Unassembled WGS sequence"/>
</dbReference>
<evidence type="ECO:0000313" key="38">
    <source>
        <dbReference type="EMBL" id="RHL41103.1"/>
    </source>
</evidence>
<evidence type="ECO:0000313" key="55">
    <source>
        <dbReference type="Proteomes" id="UP000421283"/>
    </source>
</evidence>
<dbReference type="Proteomes" id="UP000286077">
    <property type="component" value="Unassembled WGS sequence"/>
</dbReference>
<evidence type="ECO:0000313" key="21">
    <source>
        <dbReference type="EMBL" id="MQN77422.1"/>
    </source>
</evidence>
<evidence type="ECO:0000313" key="35">
    <source>
        <dbReference type="EMBL" id="RHG64009.1"/>
    </source>
</evidence>
<comment type="caution">
    <text evidence="30">The sequence shown here is derived from an EMBL/GenBank/DDBJ whole genome shotgun (WGS) entry which is preliminary data.</text>
</comment>
<dbReference type="Gene3D" id="6.10.250.2860">
    <property type="match status" value="1"/>
</dbReference>
<dbReference type="EMBL" id="JANDWU010000004">
    <property type="protein sequence ID" value="MCP9548595.1"/>
    <property type="molecule type" value="Genomic_DNA"/>
</dbReference>
<dbReference type="Proteomes" id="UP000421283">
    <property type="component" value="Unassembled WGS sequence"/>
</dbReference>
<dbReference type="InterPro" id="IPR042108">
    <property type="entry name" value="GTPase_HflX_N_sf"/>
</dbReference>
<dbReference type="EMBL" id="QSCI01000063">
    <property type="protein sequence ID" value="RGX92046.1"/>
    <property type="molecule type" value="Genomic_DNA"/>
</dbReference>
<evidence type="ECO:0000313" key="56">
    <source>
        <dbReference type="Proteomes" id="UP000421408"/>
    </source>
</evidence>
<sequence>MKEFVISEVKAETAVLVGLITKTQDEAKTKEYLDELEFLADTAGAVTVKRFTQKVVSPNQTTYVGKGKLEEIKEYIKNEEEEDREVGMVIFDDELSAKQIRNIEQELQVKILDRTSLILDIFAMRAQTAAAKTQVELAQYRYMLPRLQRLWTHLERQGGGSGSGGGKGSVGLRGPGETQLEMDRRIILGRMSLLKERLAEIDKQKTTQRKNRGRMVRVALVGYTNVGKSTIMNLLSKSEVFAENKLFATLDTTVRKVVVDNLPFLLADTVGFIRKLPTDLVDSFKSTLDETREADLLLHVVDISHPDFEEQIQVVENTLKELDCADKPSMIIFNKIDNYSWVEKEEDDLTPMEKENIPLEDLKKTWMAKLNEDCLFISAKNKENIDEFREILYKKVRELHVQKYPYNDFLYQDYE</sequence>
<dbReference type="SUPFAM" id="SSF52540">
    <property type="entry name" value="P-loop containing nucleoside triphosphate hydrolases"/>
    <property type="match status" value="1"/>
</dbReference>
<evidence type="ECO:0000313" key="18">
    <source>
        <dbReference type="EMBL" id="MCW4138675.1"/>
    </source>
</evidence>
<feature type="binding site" evidence="7">
    <location>
        <begin position="247"/>
        <end position="251"/>
    </location>
    <ligand>
        <name>GTP</name>
        <dbReference type="ChEBI" id="CHEBI:37565"/>
    </ligand>
</feature>
<dbReference type="InterPro" id="IPR030394">
    <property type="entry name" value="G_HFLX_dom"/>
</dbReference>
<dbReference type="EMBL" id="QROP01000005">
    <property type="protein sequence ID" value="RHL41103.1"/>
    <property type="molecule type" value="Genomic_DNA"/>
</dbReference>
<dbReference type="EMBL" id="VZBT01000032">
    <property type="protein sequence ID" value="MQO03104.1"/>
    <property type="molecule type" value="Genomic_DNA"/>
</dbReference>
<dbReference type="Proteomes" id="UP000358159">
    <property type="component" value="Unassembled WGS sequence"/>
</dbReference>
<dbReference type="EMBL" id="QSAG01000023">
    <property type="protein sequence ID" value="RGW41907.1"/>
    <property type="molecule type" value="Genomic_DNA"/>
</dbReference>
<dbReference type="Proteomes" id="UP000421408">
    <property type="component" value="Unassembled WGS sequence"/>
</dbReference>
<dbReference type="EMBL" id="QRKB01000010">
    <property type="protein sequence ID" value="RHH83557.1"/>
    <property type="molecule type" value="Genomic_DNA"/>
</dbReference>
<evidence type="ECO:0000313" key="45">
    <source>
        <dbReference type="Proteomes" id="UP000284562"/>
    </source>
</evidence>
<dbReference type="NCBIfam" id="TIGR00231">
    <property type="entry name" value="small_GTP"/>
    <property type="match status" value="1"/>
</dbReference>
<dbReference type="Proteomes" id="UP000286501">
    <property type="component" value="Unassembled WGS sequence"/>
</dbReference>
<comment type="similarity">
    <text evidence="6">Belongs to the TRAFAC class OBG-HflX-like GTPase superfamily. HflX GTPase family.</text>
</comment>
<dbReference type="Proteomes" id="UP000420635">
    <property type="component" value="Unassembled WGS sequence"/>
</dbReference>
<dbReference type="InterPro" id="IPR005225">
    <property type="entry name" value="Small_GTP-bd"/>
</dbReference>
<dbReference type="Proteomes" id="UP001209476">
    <property type="component" value="Unassembled WGS sequence"/>
</dbReference>
<dbReference type="Proteomes" id="UP001200307">
    <property type="component" value="Unassembled WGS sequence"/>
</dbReference>
<dbReference type="Pfam" id="PF16360">
    <property type="entry name" value="GTP-bdg_M"/>
    <property type="match status" value="1"/>
</dbReference>
<dbReference type="Proteomes" id="UP001208620">
    <property type="component" value="Unassembled WGS sequence"/>
</dbReference>
<dbReference type="Proteomes" id="UP000406735">
    <property type="component" value="Unassembled WGS sequence"/>
</dbReference>
<dbReference type="Proteomes" id="UP000284990">
    <property type="component" value="Unassembled WGS sequence"/>
</dbReference>
<dbReference type="Proteomes" id="UP001196316">
    <property type="component" value="Unassembled WGS sequence"/>
</dbReference>
<dbReference type="GO" id="GO:0005525">
    <property type="term" value="F:GTP binding"/>
    <property type="evidence" value="ECO:0007669"/>
    <property type="project" value="UniProtKB-UniRule"/>
</dbReference>
<dbReference type="EMBL" id="JAPDVG010000001">
    <property type="protein sequence ID" value="MCW4132871.1"/>
    <property type="molecule type" value="Genomic_DNA"/>
</dbReference>
<dbReference type="HAMAP" id="MF_00900">
    <property type="entry name" value="GTPase_HflX"/>
    <property type="match status" value="1"/>
</dbReference>
<dbReference type="EMBL" id="JAJTVO010000026">
    <property type="protein sequence ID" value="MCE4123116.1"/>
    <property type="molecule type" value="Genomic_DNA"/>
</dbReference>
<dbReference type="FunFam" id="3.40.50.11060:FF:000001">
    <property type="entry name" value="GTPase HflX"/>
    <property type="match status" value="1"/>
</dbReference>
<dbReference type="NCBIfam" id="TIGR03156">
    <property type="entry name" value="GTP_HflX"/>
    <property type="match status" value="1"/>
</dbReference>
<keyword evidence="3 6" id="KW-0547">Nucleotide-binding</keyword>
<dbReference type="PANTHER" id="PTHR10229:SF0">
    <property type="entry name" value="GTP-BINDING PROTEIN 6-RELATED"/>
    <property type="match status" value="1"/>
</dbReference>
<comment type="subcellular location">
    <subcellularLocation>
        <location evidence="6">Cytoplasm</location>
    </subcellularLocation>
    <text evidence="6">May associate with membranes.</text>
</comment>
<evidence type="ECO:0000256" key="5">
    <source>
        <dbReference type="ARBA" id="ARBA00023134"/>
    </source>
</evidence>
<reference evidence="11" key="3">
    <citation type="submission" date="2021-06" db="EMBL/GenBank/DDBJ databases">
        <title>Collection of gut derived symbiotic bacterial strains cultured from healthy donors.</title>
        <authorList>
            <person name="Lin H."/>
            <person name="Littmann E."/>
            <person name="Pamer E.G."/>
        </authorList>
    </citation>
    <scope>NUCLEOTIDE SEQUENCE</scope>
    <source>
        <strain evidence="11">MSK.21.60</strain>
    </source>
</reference>
<evidence type="ECO:0000313" key="41">
    <source>
        <dbReference type="Proteomes" id="UP000283672"/>
    </source>
</evidence>
<comment type="function">
    <text evidence="6">GTPase that associates with the 50S ribosomal subunit and may have a role during protein synthesis or ribosome biogenesis.</text>
</comment>
<dbReference type="RefSeq" id="WP_022120421.1">
    <property type="nucleotide sequence ID" value="NZ_CATKVS010000004.1"/>
</dbReference>
<evidence type="ECO:0000313" key="54">
    <source>
        <dbReference type="Proteomes" id="UP000420635"/>
    </source>
</evidence>
<reference evidence="21" key="7">
    <citation type="submission" date="2022-12" db="EMBL/GenBank/DDBJ databases">
        <title>Distinct polysaccharide growth profiles of human intestinal Prevotella copri isolates.</title>
        <authorList>
            <person name="Fehlner-Peach H."/>
            <person name="Magnabosco C."/>
            <person name="Raghavan V."/>
            <person name="Scher J.U."/>
            <person name="Tett A."/>
            <person name="Cox L.M."/>
            <person name="Gottsegen C."/>
            <person name="Watters A."/>
            <person name="Wiltshire- Gordon J.D."/>
            <person name="Segata N."/>
            <person name="Bonneau R."/>
            <person name="Littman D.R."/>
        </authorList>
    </citation>
    <scope>NUCLEOTIDE SEQUENCE</scope>
    <source>
        <strain evidence="21">BU41712</strain>
        <strain evidence="25 51">BVe41219</strain>
        <strain evidence="56">iAA108</strain>
        <strain evidence="24">IAK279</strain>
        <strain evidence="52">iAK279</strain>
        <strain evidence="26">IAU3127</strain>
        <strain evidence="55">iAU3127</strain>
        <strain evidence="53">iK21513</strain>
        <strain evidence="20">IK21513</strain>
        <strain evidence="54">iP54</strain>
        <strain evidence="23">IP54</strain>
    </source>
</reference>
<dbReference type="EMBL" id="VZBZ01000081">
    <property type="protein sequence ID" value="MQN77422.1"/>
    <property type="molecule type" value="Genomic_DNA"/>
</dbReference>
<evidence type="ECO:0000313" key="26">
    <source>
        <dbReference type="EMBL" id="MQO93295.1"/>
    </source>
</evidence>
<evidence type="ECO:0000313" key="22">
    <source>
        <dbReference type="EMBL" id="MQN82953.1"/>
    </source>
</evidence>
<dbReference type="EMBL" id="VZCY01000095">
    <property type="protein sequence ID" value="MQN10588.1"/>
    <property type="molecule type" value="Genomic_DNA"/>
</dbReference>
<reference evidence="39 40" key="1">
    <citation type="submission" date="2018-08" db="EMBL/GenBank/DDBJ databases">
        <title>A genome reference for cultivated species of the human gut microbiota.</title>
        <authorList>
            <person name="Zou Y."/>
            <person name="Xue W."/>
            <person name="Luo G."/>
        </authorList>
    </citation>
    <scope>NUCLEOTIDE SEQUENCE [LARGE SCALE GENOMIC DNA]</scope>
    <source>
        <strain evidence="32 49">AF11-14</strain>
        <strain evidence="31 42">AF12-50</strain>
        <strain evidence="30 47">AF15-25</strain>
        <strain evidence="29 43">AF24-12</strain>
        <strain evidence="38 41">AF38-11</strain>
        <strain evidence="37 45">AF43-2</strain>
        <strain evidence="36 44">AM16-54</strain>
        <strain evidence="35 50">AM22-1</strain>
        <strain evidence="34 46">AM42-23AC</strain>
        <strain evidence="33 48">OF03-3</strain>
        <strain evidence="28 40">OM06-11</strain>
        <strain evidence="27 39">TF06-40</strain>
    </source>
</reference>
<evidence type="ECO:0000313" key="49">
    <source>
        <dbReference type="Proteomes" id="UP000286077"/>
    </source>
</evidence>
<dbReference type="InterPro" id="IPR006073">
    <property type="entry name" value="GTP-bd"/>
</dbReference>
<evidence type="ECO:0000313" key="20">
    <source>
        <dbReference type="EMBL" id="MQN10588.1"/>
    </source>
</evidence>
<feature type="binding site" evidence="7">
    <location>
        <begin position="378"/>
        <end position="380"/>
    </location>
    <ligand>
        <name>GTP</name>
        <dbReference type="ChEBI" id="CHEBI:37565"/>
    </ligand>
</feature>
<feature type="binding site" evidence="7">
    <location>
        <begin position="268"/>
        <end position="271"/>
    </location>
    <ligand>
        <name>GTP</name>
        <dbReference type="ChEBI" id="CHEBI:37565"/>
    </ligand>
</feature>
<dbReference type="EMBL" id="VZBQ01000072">
    <property type="protein sequence ID" value="MQN89533.1"/>
    <property type="molecule type" value="Genomic_DNA"/>
</dbReference>
<protein>
    <recommendedName>
        <fullName evidence="6">GTPase HflX</fullName>
    </recommendedName>
    <alternativeName>
        <fullName evidence="6">GTP-binding protein HflX</fullName>
    </alternativeName>
</protein>
<reference evidence="16" key="6">
    <citation type="submission" date="2022-11" db="EMBL/GenBank/DDBJ databases">
        <title>Genomic repertoires linked with pathogenic potency of arthritogenic Prevotella copri isolated from the gut of rheumatoid arthritis patients.</title>
        <authorList>
            <person name="Nii T."/>
            <person name="Maeda Y."/>
            <person name="Motooka D."/>
            <person name="Naito M."/>
            <person name="Matsumoto Y."/>
            <person name="Ogawa T."/>
            <person name="Oguro-Igashira E."/>
            <person name="Kishikawa T."/>
            <person name="Yamashita M."/>
            <person name="Koizumi S."/>
            <person name="Kurakawa T."/>
            <person name="Okumura R."/>
            <person name="Kayama H."/>
            <person name="Murakami M."/>
            <person name="Sakaguchi T."/>
            <person name="Das B."/>
            <person name="Nakamura S."/>
            <person name="Okada Y."/>
            <person name="Kumanogoh A."/>
            <person name="Takeda K."/>
        </authorList>
    </citation>
    <scope>NUCLEOTIDE SEQUENCE</scope>
    <source>
        <strain evidence="17">H019-1</strain>
        <strain evidence="18">H105_2-2</strain>
        <strain evidence="16">N016-13</strain>
        <strain evidence="19">RA-N001-16</strain>
    </source>
</reference>
<evidence type="ECO:0000313" key="34">
    <source>
        <dbReference type="EMBL" id="RHA83396.1"/>
    </source>
</evidence>
<feature type="binding site" evidence="8">
    <location>
        <position position="229"/>
    </location>
    <ligand>
        <name>Mg(2+)</name>
        <dbReference type="ChEBI" id="CHEBI:18420"/>
    </ligand>
</feature>
<feature type="region of interest" description="Disordered" evidence="9">
    <location>
        <begin position="155"/>
        <end position="175"/>
    </location>
</feature>
<evidence type="ECO:0000313" key="30">
    <source>
        <dbReference type="EMBL" id="RGU95199.1"/>
    </source>
</evidence>
<feature type="binding site" evidence="8">
    <location>
        <position position="249"/>
    </location>
    <ligand>
        <name>Mg(2+)</name>
        <dbReference type="ChEBI" id="CHEBI:18420"/>
    </ligand>
</feature>
<evidence type="ECO:0000313" key="39">
    <source>
        <dbReference type="Proteomes" id="UP000261187"/>
    </source>
</evidence>
<comment type="cofactor">
    <cofactor evidence="8">
        <name>Mg(2+)</name>
        <dbReference type="ChEBI" id="CHEBI:18420"/>
    </cofactor>
</comment>
<evidence type="ECO:0000313" key="29">
    <source>
        <dbReference type="EMBL" id="RGS11874.1"/>
    </source>
</evidence>
<dbReference type="EMBL" id="JAPDUS010000033">
    <property type="protein sequence ID" value="MCW4094561.1"/>
    <property type="molecule type" value="Genomic_DNA"/>
</dbReference>
<evidence type="ECO:0000313" key="43">
    <source>
        <dbReference type="Proteomes" id="UP000283872"/>
    </source>
</evidence>
<dbReference type="Proteomes" id="UP001204486">
    <property type="component" value="Unassembled WGS sequence"/>
</dbReference>
<dbReference type="PROSITE" id="PS51705">
    <property type="entry name" value="G_HFLX"/>
    <property type="match status" value="1"/>
</dbReference>
<organism evidence="30 47">
    <name type="scientific">Segatella copri</name>
    <dbReference type="NCBI Taxonomy" id="165179"/>
    <lineage>
        <taxon>Bacteria</taxon>
        <taxon>Pseudomonadati</taxon>
        <taxon>Bacteroidota</taxon>
        <taxon>Bacteroidia</taxon>
        <taxon>Bacteroidales</taxon>
        <taxon>Prevotellaceae</taxon>
        <taxon>Segatella</taxon>
    </lineage>
</organism>
<evidence type="ECO:0000313" key="37">
    <source>
        <dbReference type="EMBL" id="RHK48394.1"/>
    </source>
</evidence>
<evidence type="ECO:0000313" key="11">
    <source>
        <dbReference type="EMBL" id="MBV3409089.1"/>
    </source>
</evidence>
<gene>
    <name evidence="6 30" type="primary">hflX</name>
    <name evidence="38" type="ORF">DW026_02920</name>
    <name evidence="37" type="ORF">DW064_08005</name>
    <name evidence="36" type="ORF">DW192_05950</name>
    <name evidence="35" type="ORF">DW250_11695</name>
    <name evidence="34" type="ORF">DW916_12855</name>
    <name evidence="32" type="ORF">DWV60_02860</name>
    <name evidence="31" type="ORF">DWV76_11420</name>
    <name evidence="30" type="ORF">DWW35_10825</name>
    <name evidence="29" type="ORF">DWY11_13645</name>
    <name evidence="33" type="ORF">DXA63_11905</name>
    <name evidence="28" type="ORF">DXB80_06715</name>
    <name evidence="27" type="ORF">DXC61_08145</name>
    <name evidence="26" type="ORF">F7D31_11625</name>
    <name evidence="25" type="ORF">F7D42_14150</name>
    <name evidence="23" type="ORF">F7D59_06635</name>
    <name evidence="24" type="ORF">F7D62_03055</name>
    <name evidence="21" type="ORF">F7D71_06020</name>
    <name evidence="22" type="ORF">F7D74_02870</name>
    <name evidence="20" type="ORF">F7D97_11820</name>
    <name evidence="11" type="ORF">KSW80_11865</name>
    <name evidence="12" type="ORF">LYY06_12755</name>
    <name evidence="15" type="ORF">NNC55_12990</name>
    <name evidence="14" type="ORF">NNC68_03765</name>
    <name evidence="13" type="ORF">NND11_12285</name>
    <name evidence="19" type="ORF">ONS98_02305</name>
    <name evidence="18" type="ORF">ONT01_13070</name>
    <name evidence="16" type="ORF">ONT05_13595</name>
    <name evidence="17" type="ORF">ONT19_15060</name>
</gene>
<dbReference type="InterPro" id="IPR016496">
    <property type="entry name" value="GTPase_HflX"/>
</dbReference>
<evidence type="ECO:0000313" key="42">
    <source>
        <dbReference type="Proteomes" id="UP000283785"/>
    </source>
</evidence>
<dbReference type="Proteomes" id="UP001209074">
    <property type="component" value="Unassembled WGS sequence"/>
</dbReference>
<evidence type="ECO:0000313" key="50">
    <source>
        <dbReference type="Proteomes" id="UP000286501"/>
    </source>
</evidence>
<evidence type="ECO:0000313" key="46">
    <source>
        <dbReference type="Proteomes" id="UP000284990"/>
    </source>
</evidence>
<dbReference type="Proteomes" id="UP000261245">
    <property type="component" value="Unassembled WGS sequence"/>
</dbReference>
<name>A0A3E4SHI9_9BACT</name>
<dbReference type="EMBL" id="QSUC01000013">
    <property type="protein sequence ID" value="RGN10177.1"/>
    <property type="molecule type" value="Genomic_DNA"/>
</dbReference>
<evidence type="ECO:0000313" key="53">
    <source>
        <dbReference type="Proteomes" id="UP000406735"/>
    </source>
</evidence>
<evidence type="ECO:0000313" key="57">
    <source>
        <dbReference type="Proteomes" id="UP000423156"/>
    </source>
</evidence>
<evidence type="ECO:0000313" key="52">
    <source>
        <dbReference type="Proteomes" id="UP000390763"/>
    </source>
</evidence>
<dbReference type="CDD" id="cd01878">
    <property type="entry name" value="HflX"/>
    <property type="match status" value="1"/>
</dbReference>
<evidence type="ECO:0000313" key="12">
    <source>
        <dbReference type="EMBL" id="MCE4123116.1"/>
    </source>
</evidence>
<evidence type="ECO:0000313" key="48">
    <source>
        <dbReference type="Proteomes" id="UP000285604"/>
    </source>
</evidence>
<dbReference type="Proteomes" id="UP001209417">
    <property type="component" value="Unassembled WGS sequence"/>
</dbReference>
<dbReference type="EMBL" id="JANDXR010000016">
    <property type="protein sequence ID" value="MCP9502312.1"/>
    <property type="molecule type" value="Genomic_DNA"/>
</dbReference>
<dbReference type="GO" id="GO:0003924">
    <property type="term" value="F:GTPase activity"/>
    <property type="evidence" value="ECO:0007669"/>
    <property type="project" value="UniProtKB-UniRule"/>
</dbReference>
<evidence type="ECO:0000313" key="44">
    <source>
        <dbReference type="Proteomes" id="UP000284548"/>
    </source>
</evidence>
<evidence type="ECO:0000256" key="7">
    <source>
        <dbReference type="PIRSR" id="PIRSR006809-1"/>
    </source>
</evidence>
<dbReference type="EMBL" id="JAHOEP010000035">
    <property type="protein sequence ID" value="MBV3409089.1"/>
    <property type="molecule type" value="Genomic_DNA"/>
</dbReference>
<feature type="binding site" evidence="7">
    <location>
        <begin position="334"/>
        <end position="337"/>
    </location>
    <ligand>
        <name>GTP</name>
        <dbReference type="ChEBI" id="CHEBI:37565"/>
    </ligand>
</feature>
<dbReference type="EMBL" id="QSSA01000015">
    <property type="protein sequence ID" value="RGL59933.1"/>
    <property type="molecule type" value="Genomic_DNA"/>
</dbReference>
<dbReference type="GO" id="GO:0005737">
    <property type="term" value="C:cytoplasm"/>
    <property type="evidence" value="ECO:0007669"/>
    <property type="project" value="UniProtKB-SubCell"/>
</dbReference>
<dbReference type="PANTHER" id="PTHR10229">
    <property type="entry name" value="GTP-BINDING PROTEIN HFLX"/>
    <property type="match status" value="1"/>
</dbReference>
<evidence type="ECO:0000313" key="47">
    <source>
        <dbReference type="Proteomes" id="UP000285236"/>
    </source>
</evidence>
<dbReference type="Pfam" id="PF13167">
    <property type="entry name" value="GTP-bdg_N"/>
    <property type="match status" value="1"/>
</dbReference>
<dbReference type="EMBL" id="QRYP01000030">
    <property type="protein sequence ID" value="RGU95199.1"/>
    <property type="molecule type" value="Genomic_DNA"/>
</dbReference>
<evidence type="ECO:0000313" key="32">
    <source>
        <dbReference type="EMBL" id="RGW70252.1"/>
    </source>
</evidence>
<evidence type="ECO:0000313" key="40">
    <source>
        <dbReference type="Proteomes" id="UP000261245"/>
    </source>
</evidence>
<evidence type="ECO:0000256" key="2">
    <source>
        <dbReference type="ARBA" id="ARBA00022723"/>
    </source>
</evidence>
<dbReference type="PRINTS" id="PR00326">
    <property type="entry name" value="GTP1OBG"/>
</dbReference>
<dbReference type="InterPro" id="IPR027417">
    <property type="entry name" value="P-loop_NTPase"/>
</dbReference>
<feature type="binding site" evidence="7">
    <location>
        <begin position="222"/>
        <end position="229"/>
    </location>
    <ligand>
        <name>GTP</name>
        <dbReference type="ChEBI" id="CHEBI:37565"/>
    </ligand>
</feature>
<dbReference type="Proteomes" id="UP000283672">
    <property type="component" value="Unassembled WGS sequence"/>
</dbReference>
<evidence type="ECO:0000313" key="33">
    <source>
        <dbReference type="EMBL" id="RGX92046.1"/>
    </source>
</evidence>
<feature type="domain" description="Hflx-type G" evidence="10">
    <location>
        <begin position="216"/>
        <end position="400"/>
    </location>
</feature>
<reference evidence="13" key="5">
    <citation type="submission" date="2022-07" db="EMBL/GenBank/DDBJ databases">
        <title>Prevotella copri.</title>
        <authorList>
            <person name="Yang C."/>
        </authorList>
    </citation>
    <scope>NUCLEOTIDE SEQUENCE</scope>
    <source>
        <strain evidence="15">HF1476</strain>
        <strain evidence="14">HF1805</strain>
        <strain evidence="13">HF88</strain>
    </source>
</reference>
<keyword evidence="5 6" id="KW-0342">GTP-binding</keyword>
<dbReference type="GO" id="GO:0046872">
    <property type="term" value="F:metal ion binding"/>
    <property type="evidence" value="ECO:0007669"/>
    <property type="project" value="UniProtKB-KW"/>
</dbReference>
<dbReference type="Proteomes" id="UP000390763">
    <property type="component" value="Unassembled WGS sequence"/>
</dbReference>
<evidence type="ECO:0000313" key="31">
    <source>
        <dbReference type="EMBL" id="RGW41907.1"/>
    </source>
</evidence>
<evidence type="ECO:0000313" key="36">
    <source>
        <dbReference type="EMBL" id="RHH83557.1"/>
    </source>
</evidence>
<evidence type="ECO:0000313" key="25">
    <source>
        <dbReference type="EMBL" id="MQO56814.1"/>
    </source>
</evidence>
<dbReference type="Proteomes" id="UP001206014">
    <property type="component" value="Unassembled WGS sequence"/>
</dbReference>
<evidence type="ECO:0000256" key="4">
    <source>
        <dbReference type="ARBA" id="ARBA00022842"/>
    </source>
</evidence>
<evidence type="ECO:0000256" key="8">
    <source>
        <dbReference type="PIRSR" id="PIRSR006809-2"/>
    </source>
</evidence>
<comment type="subunit">
    <text evidence="6">Monomer. Associates with the 50S ribosomal subunit.</text>
</comment>
<dbReference type="Proteomes" id="UP000285236">
    <property type="component" value="Unassembled WGS sequence"/>
</dbReference>
<keyword evidence="1 6" id="KW-0963">Cytoplasm</keyword>
<evidence type="ECO:0000313" key="28">
    <source>
        <dbReference type="EMBL" id="RGN10177.1"/>
    </source>
</evidence>
<reference evidence="12" key="4">
    <citation type="submission" date="2021-12" db="EMBL/GenBank/DDBJ databases">
        <authorList>
            <person name="Lv X."/>
        </authorList>
    </citation>
    <scope>NUCLEOTIDE SEQUENCE</scope>
    <source>
        <strain evidence="12">HF2106</strain>
    </source>
</reference>
<accession>A0A3E4SHI9</accession>
<feature type="compositionally biased region" description="Gly residues" evidence="9">
    <location>
        <begin position="157"/>
        <end position="174"/>
    </location>
</feature>
<dbReference type="GO" id="GO:0043022">
    <property type="term" value="F:ribosome binding"/>
    <property type="evidence" value="ECO:0007669"/>
    <property type="project" value="TreeGrafter"/>
</dbReference>
<evidence type="ECO:0000256" key="3">
    <source>
        <dbReference type="ARBA" id="ARBA00022741"/>
    </source>
</evidence>
<evidence type="ECO:0000256" key="1">
    <source>
        <dbReference type="ARBA" id="ARBA00022490"/>
    </source>
</evidence>
<dbReference type="Gene3D" id="3.40.50.11060">
    <property type="entry name" value="GTPase HflX, N-terminal domain"/>
    <property type="match status" value="1"/>
</dbReference>
<evidence type="ECO:0000313" key="24">
    <source>
        <dbReference type="EMBL" id="MQO03104.1"/>
    </source>
</evidence>
<proteinExistence type="inferred from homology"/>
<dbReference type="EMBL" id="QRNN01000027">
    <property type="protein sequence ID" value="RHK48394.1"/>
    <property type="molecule type" value="Genomic_DNA"/>
</dbReference>
<dbReference type="Gene3D" id="3.40.50.300">
    <property type="entry name" value="P-loop containing nucleotide triphosphate hydrolases"/>
    <property type="match status" value="1"/>
</dbReference>
<evidence type="ECO:0000313" key="16">
    <source>
        <dbReference type="EMBL" id="MCW4094561.1"/>
    </source>
</evidence>
<dbReference type="EMBL" id="VZAP01000143">
    <property type="protein sequence ID" value="MQO93295.1"/>
    <property type="molecule type" value="Genomic_DNA"/>
</dbReference>
<dbReference type="InterPro" id="IPR025121">
    <property type="entry name" value="GTPase_HflX_N"/>
</dbReference>
<evidence type="ECO:0000256" key="6">
    <source>
        <dbReference type="HAMAP-Rule" id="MF_00900"/>
    </source>
</evidence>
<evidence type="ECO:0000259" key="10">
    <source>
        <dbReference type="PROSITE" id="PS51705"/>
    </source>
</evidence>
<dbReference type="Pfam" id="PF01926">
    <property type="entry name" value="MMR_HSR1"/>
    <property type="match status" value="1"/>
</dbReference>
<dbReference type="InterPro" id="IPR032305">
    <property type="entry name" value="GTP-bd_M"/>
</dbReference>
<reference evidence="57" key="2">
    <citation type="submission" date="2019-09" db="EMBL/GenBank/DDBJ databases">
        <title>Distinct polysaccharide growth profiles of human intestinal Prevotella copri isolates.</title>
        <authorList>
            <person name="Fehlner-Peach H."/>
            <person name="Magnabosco C."/>
            <person name="Raghavan V."/>
            <person name="Scher J.U."/>
            <person name="Tett A."/>
            <person name="Cox L.M."/>
            <person name="Gottsegen C."/>
            <person name="Watters A."/>
            <person name="Wiltshire- Gordon J.D."/>
            <person name="Segata N."/>
            <person name="Bonneau R."/>
            <person name="Littman D.R."/>
        </authorList>
    </citation>
    <scope>NUCLEOTIDE SEQUENCE [LARGE SCALE GENOMIC DNA]</scope>
    <source>
        <strain evidence="57">BU41712</strain>
        <strain evidence="22">IAA108</strain>
    </source>
</reference>
<dbReference type="EMBL" id="QRVA01000047">
    <property type="protein sequence ID" value="RGS11874.1"/>
    <property type="molecule type" value="Genomic_DNA"/>
</dbReference>
<dbReference type="FunFam" id="3.40.50.300:FF:000955">
    <property type="entry name" value="GTPase HflX"/>
    <property type="match status" value="1"/>
</dbReference>
<evidence type="ECO:0000313" key="19">
    <source>
        <dbReference type="EMBL" id="MCW4164076.1"/>
    </source>
</evidence>
<evidence type="ECO:0000313" key="17">
    <source>
        <dbReference type="EMBL" id="MCW4132871.1"/>
    </source>
</evidence>
<dbReference type="EMBL" id="JAPDUM010000001">
    <property type="protein sequence ID" value="MCW4164076.1"/>
    <property type="molecule type" value="Genomic_DNA"/>
</dbReference>
<evidence type="ECO:0000313" key="23">
    <source>
        <dbReference type="EMBL" id="MQN89533.1"/>
    </source>
</evidence>
<dbReference type="EMBL" id="QSFW01000032">
    <property type="protein sequence ID" value="RHA83396.1"/>
    <property type="molecule type" value="Genomic_DNA"/>
</dbReference>
<dbReference type="Proteomes" id="UP000261187">
    <property type="component" value="Unassembled WGS sequence"/>
</dbReference>
<dbReference type="AlphaFoldDB" id="A0A3E4SHI9"/>
<dbReference type="EMBL" id="QRIN01000054">
    <property type="protein sequence ID" value="RHG64009.1"/>
    <property type="molecule type" value="Genomic_DNA"/>
</dbReference>
<dbReference type="Proteomes" id="UP000283872">
    <property type="component" value="Unassembled WGS sequence"/>
</dbReference>
<dbReference type="EMBL" id="VZAZ01000069">
    <property type="protein sequence ID" value="MQO56814.1"/>
    <property type="molecule type" value="Genomic_DNA"/>
</dbReference>
<dbReference type="EMBL" id="VZCC01000010">
    <property type="protein sequence ID" value="MQN82953.1"/>
    <property type="molecule type" value="Genomic_DNA"/>
</dbReference>
<dbReference type="EMBL" id="JANDWN010000043">
    <property type="protein sequence ID" value="MCP9600862.1"/>
    <property type="molecule type" value="Genomic_DNA"/>
</dbReference>